<evidence type="ECO:0000256" key="5">
    <source>
        <dbReference type="ARBA" id="ARBA00022519"/>
    </source>
</evidence>
<proteinExistence type="inferred from homology"/>
<dbReference type="RefSeq" id="WP_164730894.1">
    <property type="nucleotide sequence ID" value="NZ_CP016379.1"/>
</dbReference>
<feature type="region of interest" description="Disordered" evidence="10">
    <location>
        <begin position="63"/>
        <end position="280"/>
    </location>
</feature>
<accession>A0A3S9SWC6</accession>
<dbReference type="Gene3D" id="3.30.1150.10">
    <property type="match status" value="1"/>
</dbReference>
<dbReference type="InterPro" id="IPR006260">
    <property type="entry name" value="TonB/TolA_C"/>
</dbReference>
<dbReference type="GO" id="GO:0031992">
    <property type="term" value="F:energy transducer activity"/>
    <property type="evidence" value="ECO:0007669"/>
    <property type="project" value="InterPro"/>
</dbReference>
<evidence type="ECO:0000256" key="6">
    <source>
        <dbReference type="ARBA" id="ARBA00022692"/>
    </source>
</evidence>
<dbReference type="EMBL" id="CP016379">
    <property type="protein sequence ID" value="AZR72623.1"/>
    <property type="molecule type" value="Genomic_DNA"/>
</dbReference>
<evidence type="ECO:0000256" key="4">
    <source>
        <dbReference type="ARBA" id="ARBA00022475"/>
    </source>
</evidence>
<feature type="compositionally biased region" description="Low complexity" evidence="10">
    <location>
        <begin position="134"/>
        <end position="156"/>
    </location>
</feature>
<feature type="compositionally biased region" description="Low complexity" evidence="10">
    <location>
        <begin position="170"/>
        <end position="180"/>
    </location>
</feature>
<keyword evidence="8 11" id="KW-1133">Transmembrane helix</keyword>
<dbReference type="KEGG" id="aft:BBF96_04005"/>
<keyword evidence="5" id="KW-0997">Cell inner membrane</keyword>
<dbReference type="Pfam" id="PF03544">
    <property type="entry name" value="TonB_C"/>
    <property type="match status" value="1"/>
</dbReference>
<feature type="compositionally biased region" description="Basic and acidic residues" evidence="10">
    <location>
        <begin position="114"/>
        <end position="133"/>
    </location>
</feature>
<feature type="compositionally biased region" description="Polar residues" evidence="10">
    <location>
        <begin position="181"/>
        <end position="192"/>
    </location>
</feature>
<dbReference type="GO" id="GO:0005886">
    <property type="term" value="C:plasma membrane"/>
    <property type="evidence" value="ECO:0007669"/>
    <property type="project" value="UniProtKB-SubCell"/>
</dbReference>
<dbReference type="AlphaFoldDB" id="A0A3S9SWC6"/>
<evidence type="ECO:0000256" key="11">
    <source>
        <dbReference type="SAM" id="Phobius"/>
    </source>
</evidence>
<evidence type="ECO:0000256" key="7">
    <source>
        <dbReference type="ARBA" id="ARBA00022927"/>
    </source>
</evidence>
<comment type="subcellular location">
    <subcellularLocation>
        <location evidence="1">Cell inner membrane</location>
        <topology evidence="1">Single-pass membrane protein</topology>
        <orientation evidence="1">Periplasmic side</orientation>
    </subcellularLocation>
</comment>
<dbReference type="GO" id="GO:0030288">
    <property type="term" value="C:outer membrane-bounded periplasmic space"/>
    <property type="evidence" value="ECO:0007669"/>
    <property type="project" value="InterPro"/>
</dbReference>
<keyword evidence="14" id="KW-1185">Reference proteome</keyword>
<evidence type="ECO:0000256" key="9">
    <source>
        <dbReference type="ARBA" id="ARBA00023136"/>
    </source>
</evidence>
<evidence type="ECO:0000256" key="1">
    <source>
        <dbReference type="ARBA" id="ARBA00004383"/>
    </source>
</evidence>
<feature type="compositionally biased region" description="Basic and acidic residues" evidence="10">
    <location>
        <begin position="70"/>
        <end position="107"/>
    </location>
</feature>
<evidence type="ECO:0000256" key="8">
    <source>
        <dbReference type="ARBA" id="ARBA00022989"/>
    </source>
</evidence>
<dbReference type="InterPro" id="IPR037682">
    <property type="entry name" value="TonB_C"/>
</dbReference>
<dbReference type="GO" id="GO:0015891">
    <property type="term" value="P:siderophore transport"/>
    <property type="evidence" value="ECO:0007669"/>
    <property type="project" value="InterPro"/>
</dbReference>
<dbReference type="InterPro" id="IPR003538">
    <property type="entry name" value="TonB"/>
</dbReference>
<evidence type="ECO:0000259" key="12">
    <source>
        <dbReference type="PROSITE" id="PS52015"/>
    </source>
</evidence>
<comment type="similarity">
    <text evidence="2">Belongs to the TonB family.</text>
</comment>
<dbReference type="GO" id="GO:0015031">
    <property type="term" value="P:protein transport"/>
    <property type="evidence" value="ECO:0007669"/>
    <property type="project" value="UniProtKB-KW"/>
</dbReference>
<evidence type="ECO:0000256" key="10">
    <source>
        <dbReference type="SAM" id="MobiDB-lite"/>
    </source>
</evidence>
<organism evidence="13 14">
    <name type="scientific">Anoxybacter fermentans</name>
    <dbReference type="NCBI Taxonomy" id="1323375"/>
    <lineage>
        <taxon>Bacteria</taxon>
        <taxon>Bacillati</taxon>
        <taxon>Bacillota</taxon>
        <taxon>Clostridia</taxon>
        <taxon>Halanaerobiales</taxon>
        <taxon>Anoxybacter</taxon>
    </lineage>
</organism>
<feature type="transmembrane region" description="Helical" evidence="11">
    <location>
        <begin position="12"/>
        <end position="33"/>
    </location>
</feature>
<evidence type="ECO:0000256" key="3">
    <source>
        <dbReference type="ARBA" id="ARBA00022448"/>
    </source>
</evidence>
<evidence type="ECO:0000313" key="14">
    <source>
        <dbReference type="Proteomes" id="UP000267250"/>
    </source>
</evidence>
<protein>
    <recommendedName>
        <fullName evidence="12">TonB C-terminal domain-containing protein</fullName>
    </recommendedName>
</protein>
<evidence type="ECO:0000313" key="13">
    <source>
        <dbReference type="EMBL" id="AZR72623.1"/>
    </source>
</evidence>
<evidence type="ECO:0000256" key="2">
    <source>
        <dbReference type="ARBA" id="ARBA00006555"/>
    </source>
</evidence>
<dbReference type="GO" id="GO:0055085">
    <property type="term" value="P:transmembrane transport"/>
    <property type="evidence" value="ECO:0007669"/>
    <property type="project" value="InterPro"/>
</dbReference>
<keyword evidence="9 11" id="KW-0472">Membrane</keyword>
<dbReference type="NCBIfam" id="TIGR01352">
    <property type="entry name" value="tonB_Cterm"/>
    <property type="match status" value="1"/>
</dbReference>
<keyword evidence="7" id="KW-0653">Protein transport</keyword>
<feature type="compositionally biased region" description="Acidic residues" evidence="10">
    <location>
        <begin position="157"/>
        <end position="169"/>
    </location>
</feature>
<feature type="compositionally biased region" description="Basic and acidic residues" evidence="10">
    <location>
        <begin position="217"/>
        <end position="238"/>
    </location>
</feature>
<gene>
    <name evidence="13" type="ORF">BBF96_04005</name>
</gene>
<dbReference type="SUPFAM" id="SSF74653">
    <property type="entry name" value="TolA/TonB C-terminal domain"/>
    <property type="match status" value="1"/>
</dbReference>
<keyword evidence="4" id="KW-1003">Cell membrane</keyword>
<reference evidence="13 14" key="1">
    <citation type="submission" date="2016-07" db="EMBL/GenBank/DDBJ databases">
        <title>Genome and transcriptome analysis of iron-reducing fermentative bacteria Anoxybacter fermentans.</title>
        <authorList>
            <person name="Zeng X."/>
            <person name="Shao Z."/>
        </authorList>
    </citation>
    <scope>NUCLEOTIDE SEQUENCE [LARGE SCALE GENOMIC DNA]</scope>
    <source>
        <strain evidence="13 14">DY22613</strain>
    </source>
</reference>
<dbReference type="PROSITE" id="PS52015">
    <property type="entry name" value="TONB_CTD"/>
    <property type="match status" value="1"/>
</dbReference>
<keyword evidence="3" id="KW-0813">Transport</keyword>
<name>A0A3S9SWC6_9FIRM</name>
<sequence>MRRRKKESSHLKYYIVISLIIHLGILYFLPYGLNVIATKGFMESEGKLYFVEFVQLETEVSKVQKSSKQPGDDEKILVSEEKKDIEEKKIEEKPPVKEPEPEEKDQGILETVEPEPKQEPELASKPASERKSTPEPVSEPESTSELESIPESVSEPELTEPEIEPESEQVSEPQSEPASETDTNVYQTNSGSDIAAEQVVTSENSDEIIEIPGAKQSKSENKPEEKVEEKIEPEEMKPVPESVENSKLSTSNDAAGAEPAQESEEEKKPALPSHPNATIARSIKPVYPKNAANEGVEGTVDLLVRIKADGTVQDVQITKSSNDVRLDNVALNTIKSGWRFKPYPYSYTIEITIEYKDGDTRVILGELKFLE</sequence>
<feature type="compositionally biased region" description="Polar residues" evidence="10">
    <location>
        <begin position="243"/>
        <end position="253"/>
    </location>
</feature>
<dbReference type="PRINTS" id="PR01374">
    <property type="entry name" value="TONBPROTEIN"/>
</dbReference>
<feature type="domain" description="TonB C-terminal" evidence="12">
    <location>
        <begin position="272"/>
        <end position="364"/>
    </location>
</feature>
<dbReference type="InterPro" id="IPR051045">
    <property type="entry name" value="TonB-dependent_transducer"/>
</dbReference>
<keyword evidence="6 11" id="KW-0812">Transmembrane</keyword>
<dbReference type="PANTHER" id="PTHR33446">
    <property type="entry name" value="PROTEIN TONB-RELATED"/>
    <property type="match status" value="1"/>
</dbReference>
<dbReference type="Proteomes" id="UP000267250">
    <property type="component" value="Chromosome"/>
</dbReference>